<dbReference type="Pfam" id="PF08263">
    <property type="entry name" value="LRRNT_2"/>
    <property type="match status" value="1"/>
</dbReference>
<evidence type="ECO:0000256" key="13">
    <source>
        <dbReference type="ARBA" id="ARBA00023136"/>
    </source>
</evidence>
<evidence type="ECO:0000256" key="11">
    <source>
        <dbReference type="ARBA" id="ARBA00022777"/>
    </source>
</evidence>
<evidence type="ECO:0000256" key="4">
    <source>
        <dbReference type="ARBA" id="ARBA00022475"/>
    </source>
</evidence>
<evidence type="ECO:0000256" key="3">
    <source>
        <dbReference type="ARBA" id="ARBA00012513"/>
    </source>
</evidence>
<evidence type="ECO:0000256" key="7">
    <source>
        <dbReference type="ARBA" id="ARBA00022679"/>
    </source>
</evidence>
<dbReference type="InterPro" id="IPR032675">
    <property type="entry name" value="LRR_dom_sf"/>
</dbReference>
<evidence type="ECO:0000256" key="18">
    <source>
        <dbReference type="SAM" id="SignalP"/>
    </source>
</evidence>
<dbReference type="FunFam" id="3.80.10.10:FF:000041">
    <property type="entry name" value="LRR receptor-like serine/threonine-protein kinase ERECTA"/>
    <property type="match status" value="1"/>
</dbReference>
<keyword evidence="10" id="KW-0677">Repeat</keyword>
<evidence type="ECO:0000256" key="14">
    <source>
        <dbReference type="ARBA" id="ARBA00023170"/>
    </source>
</evidence>
<dbReference type="PANTHER" id="PTHR48052:SF81">
    <property type="entry name" value="LEUCINE-RICH REPEAT-CONTAINING N-TERMINAL PLANT-TYPE DOMAIN-CONTAINING PROTEIN"/>
    <property type="match status" value="1"/>
</dbReference>
<evidence type="ECO:0000256" key="1">
    <source>
        <dbReference type="ARBA" id="ARBA00004251"/>
    </source>
</evidence>
<evidence type="ECO:0000256" key="8">
    <source>
        <dbReference type="ARBA" id="ARBA00022692"/>
    </source>
</evidence>
<evidence type="ECO:0000313" key="21">
    <source>
        <dbReference type="Proteomes" id="UP000479710"/>
    </source>
</evidence>
<evidence type="ECO:0000256" key="16">
    <source>
        <dbReference type="ARBA" id="ARBA00047899"/>
    </source>
</evidence>
<comment type="subcellular location">
    <subcellularLocation>
        <location evidence="1">Cell membrane</location>
        <topology evidence="1">Single-pass type I membrane protein</topology>
    </subcellularLocation>
</comment>
<evidence type="ECO:0000256" key="17">
    <source>
        <dbReference type="ARBA" id="ARBA00048679"/>
    </source>
</evidence>
<feature type="domain" description="Leucine-rich repeat-containing N-terminal plant-type" evidence="19">
    <location>
        <begin position="24"/>
        <end position="61"/>
    </location>
</feature>
<evidence type="ECO:0000256" key="5">
    <source>
        <dbReference type="ARBA" id="ARBA00022527"/>
    </source>
</evidence>
<evidence type="ECO:0000256" key="15">
    <source>
        <dbReference type="ARBA" id="ARBA00023180"/>
    </source>
</evidence>
<accession>A0A6G1FGI7</accession>
<dbReference type="FunFam" id="3.80.10.10:FF:000129">
    <property type="entry name" value="Leucine-rich repeat receptor-like kinase"/>
    <property type="match status" value="1"/>
</dbReference>
<evidence type="ECO:0000256" key="6">
    <source>
        <dbReference type="ARBA" id="ARBA00022614"/>
    </source>
</evidence>
<evidence type="ECO:0000313" key="20">
    <source>
        <dbReference type="EMBL" id="KAF0936036.1"/>
    </source>
</evidence>
<reference evidence="20 21" key="1">
    <citation type="submission" date="2019-11" db="EMBL/GenBank/DDBJ databases">
        <title>Whole genome sequence of Oryza granulata.</title>
        <authorList>
            <person name="Li W."/>
        </authorList>
    </citation>
    <scope>NUCLEOTIDE SEQUENCE [LARGE SCALE GENOMIC DNA]</scope>
    <source>
        <strain evidence="21">cv. Menghai</strain>
        <tissue evidence="20">Leaf</tissue>
    </source>
</reference>
<dbReference type="InterPro" id="IPR013210">
    <property type="entry name" value="LRR_N_plant-typ"/>
</dbReference>
<keyword evidence="14" id="KW-0675">Receptor</keyword>
<evidence type="ECO:0000256" key="12">
    <source>
        <dbReference type="ARBA" id="ARBA00022989"/>
    </source>
</evidence>
<dbReference type="Proteomes" id="UP000479710">
    <property type="component" value="Unassembled WGS sequence"/>
</dbReference>
<dbReference type="AlphaFoldDB" id="A0A6G1FGI7"/>
<evidence type="ECO:0000259" key="19">
    <source>
        <dbReference type="Pfam" id="PF08263"/>
    </source>
</evidence>
<keyword evidence="12" id="KW-1133">Transmembrane helix</keyword>
<feature type="signal peptide" evidence="18">
    <location>
        <begin position="1"/>
        <end position="17"/>
    </location>
</feature>
<dbReference type="GO" id="GO:0004674">
    <property type="term" value="F:protein serine/threonine kinase activity"/>
    <property type="evidence" value="ECO:0007669"/>
    <property type="project" value="UniProtKB-KW"/>
</dbReference>
<sequence length="348" mass="36813">MPILYLLFVLMLSSASSISYCTEHDRNSLLRFLGGLSQDGGLAASWRDGKDYCSWEGITCSSSTASKAATVTDVLLASKKLKGSISPTLGSLPGLLRLNLSHNSLSGSLPSEIMSSGSIVVLDVLNISSNKFAAEFPSLGAVANLVALNGSNNSFTGMLPVAPLCRASPSLALLDLSHNRFTGEVSLALASYSMLKVPKAGRNNLSGILPFELFDMTSLEHLSFPNNGLEGELDGSHMAKLSNLVTLDLGGNCFHGKIPESIGQLNKLEKLSLYSNKMSGNLSPSLSNCTLLTTIDLKINSFSGDLGNVDFSALHNLKTLDLLANNFSGIIPESIYSCSNLTALRCVV</sequence>
<dbReference type="InterPro" id="IPR001611">
    <property type="entry name" value="Leu-rich_rpt"/>
</dbReference>
<dbReference type="SUPFAM" id="SSF52058">
    <property type="entry name" value="L domain-like"/>
    <property type="match status" value="1"/>
</dbReference>
<keyword evidence="11" id="KW-0418">Kinase</keyword>
<protein>
    <recommendedName>
        <fullName evidence="3">non-specific serine/threonine protein kinase</fullName>
        <ecNumber evidence="3">2.7.11.1</ecNumber>
    </recommendedName>
</protein>
<comment type="catalytic activity">
    <reaction evidence="16">
        <text>L-threonyl-[protein] + ATP = O-phospho-L-threonyl-[protein] + ADP + H(+)</text>
        <dbReference type="Rhea" id="RHEA:46608"/>
        <dbReference type="Rhea" id="RHEA-COMP:11060"/>
        <dbReference type="Rhea" id="RHEA-COMP:11605"/>
        <dbReference type="ChEBI" id="CHEBI:15378"/>
        <dbReference type="ChEBI" id="CHEBI:30013"/>
        <dbReference type="ChEBI" id="CHEBI:30616"/>
        <dbReference type="ChEBI" id="CHEBI:61977"/>
        <dbReference type="ChEBI" id="CHEBI:456216"/>
        <dbReference type="EC" id="2.7.11.1"/>
    </reaction>
</comment>
<dbReference type="OrthoDB" id="684643at2759"/>
<dbReference type="Gene3D" id="3.80.10.10">
    <property type="entry name" value="Ribonuclease Inhibitor"/>
    <property type="match status" value="3"/>
</dbReference>
<dbReference type="Pfam" id="PF00560">
    <property type="entry name" value="LRR_1"/>
    <property type="match status" value="5"/>
</dbReference>
<keyword evidence="21" id="KW-1185">Reference proteome</keyword>
<evidence type="ECO:0000256" key="9">
    <source>
        <dbReference type="ARBA" id="ARBA00022729"/>
    </source>
</evidence>
<evidence type="ECO:0000256" key="2">
    <source>
        <dbReference type="ARBA" id="ARBA00009592"/>
    </source>
</evidence>
<keyword evidence="6" id="KW-0433">Leucine-rich repeat</keyword>
<comment type="similarity">
    <text evidence="2">Belongs to the RLP family.</text>
</comment>
<feature type="chain" id="PRO_5026164408" description="non-specific serine/threonine protein kinase" evidence="18">
    <location>
        <begin position="18"/>
        <end position="348"/>
    </location>
</feature>
<gene>
    <name evidence="20" type="ORF">E2562_038343</name>
</gene>
<keyword evidence="9 18" id="KW-0732">Signal</keyword>
<keyword evidence="5" id="KW-0723">Serine/threonine-protein kinase</keyword>
<dbReference type="EMBL" id="SPHZ02000001">
    <property type="protein sequence ID" value="KAF0936036.1"/>
    <property type="molecule type" value="Genomic_DNA"/>
</dbReference>
<evidence type="ECO:0000256" key="10">
    <source>
        <dbReference type="ARBA" id="ARBA00022737"/>
    </source>
</evidence>
<keyword evidence="13" id="KW-0472">Membrane</keyword>
<keyword evidence="8" id="KW-0812">Transmembrane</keyword>
<dbReference type="EC" id="2.7.11.1" evidence="3"/>
<comment type="caution">
    <text evidence="20">The sequence shown here is derived from an EMBL/GenBank/DDBJ whole genome shotgun (WGS) entry which is preliminary data.</text>
</comment>
<name>A0A6G1FGI7_9ORYZ</name>
<organism evidence="20 21">
    <name type="scientific">Oryza meyeriana var. granulata</name>
    <dbReference type="NCBI Taxonomy" id="110450"/>
    <lineage>
        <taxon>Eukaryota</taxon>
        <taxon>Viridiplantae</taxon>
        <taxon>Streptophyta</taxon>
        <taxon>Embryophyta</taxon>
        <taxon>Tracheophyta</taxon>
        <taxon>Spermatophyta</taxon>
        <taxon>Magnoliopsida</taxon>
        <taxon>Liliopsida</taxon>
        <taxon>Poales</taxon>
        <taxon>Poaceae</taxon>
        <taxon>BOP clade</taxon>
        <taxon>Oryzoideae</taxon>
        <taxon>Oryzeae</taxon>
        <taxon>Oryzinae</taxon>
        <taxon>Oryza</taxon>
        <taxon>Oryza meyeriana</taxon>
    </lineage>
</organism>
<comment type="catalytic activity">
    <reaction evidence="17">
        <text>L-seryl-[protein] + ATP = O-phospho-L-seryl-[protein] + ADP + H(+)</text>
        <dbReference type="Rhea" id="RHEA:17989"/>
        <dbReference type="Rhea" id="RHEA-COMP:9863"/>
        <dbReference type="Rhea" id="RHEA-COMP:11604"/>
        <dbReference type="ChEBI" id="CHEBI:15378"/>
        <dbReference type="ChEBI" id="CHEBI:29999"/>
        <dbReference type="ChEBI" id="CHEBI:30616"/>
        <dbReference type="ChEBI" id="CHEBI:83421"/>
        <dbReference type="ChEBI" id="CHEBI:456216"/>
        <dbReference type="EC" id="2.7.11.1"/>
    </reaction>
</comment>
<proteinExistence type="inferred from homology"/>
<keyword evidence="15" id="KW-0325">Glycoprotein</keyword>
<dbReference type="PANTHER" id="PTHR48052">
    <property type="entry name" value="UNNAMED PRODUCT"/>
    <property type="match status" value="1"/>
</dbReference>
<dbReference type="GO" id="GO:0005886">
    <property type="term" value="C:plasma membrane"/>
    <property type="evidence" value="ECO:0007669"/>
    <property type="project" value="UniProtKB-SubCell"/>
</dbReference>
<keyword evidence="4" id="KW-1003">Cell membrane</keyword>
<keyword evidence="7" id="KW-0808">Transferase</keyword>